<name>A0A2S7IR00_9BACT</name>
<evidence type="ECO:0000313" key="1">
    <source>
        <dbReference type="EMBL" id="PQA60147.1"/>
    </source>
</evidence>
<dbReference type="Proteomes" id="UP000239590">
    <property type="component" value="Unassembled WGS sequence"/>
</dbReference>
<proteinExistence type="predicted"/>
<accession>A0A2S7IR00</accession>
<keyword evidence="2" id="KW-1185">Reference proteome</keyword>
<sequence>MFYSDFTNNNILTYQLTLIEREFYAVETLIGIVENDIELKKSELEKKNYDGGWQFEYYDIVDLQQFHYKSLIIALYSLFESSLLQLCESLELYSKRELKRNGNLKISNYLGFLKNYKFIKHKDIVELENIMNSNRLIRNAICHTNSKLYDVPMYILDNKDTYDNLGLLFYTEETYILVHIKSIEYPKYIYEKLLEFVRILSNSFPKNISDL</sequence>
<dbReference type="EMBL" id="PTRA01000001">
    <property type="protein sequence ID" value="PQA60147.1"/>
    <property type="molecule type" value="Genomic_DNA"/>
</dbReference>
<comment type="caution">
    <text evidence="1">The sequence shown here is derived from an EMBL/GenBank/DDBJ whole genome shotgun (WGS) entry which is preliminary data.</text>
</comment>
<gene>
    <name evidence="1" type="ORF">C5O19_11170</name>
</gene>
<organism evidence="1 2">
    <name type="scientific">Siphonobacter curvatus</name>
    <dbReference type="NCBI Taxonomy" id="2094562"/>
    <lineage>
        <taxon>Bacteria</taxon>
        <taxon>Pseudomonadati</taxon>
        <taxon>Bacteroidota</taxon>
        <taxon>Cytophagia</taxon>
        <taxon>Cytophagales</taxon>
        <taxon>Cytophagaceae</taxon>
        <taxon>Siphonobacter</taxon>
    </lineage>
</organism>
<reference evidence="2" key="1">
    <citation type="submission" date="2018-02" db="EMBL/GenBank/DDBJ databases">
        <title>Genome sequencing of Solimonas sp. HR-BB.</title>
        <authorList>
            <person name="Lee Y."/>
            <person name="Jeon C.O."/>
        </authorList>
    </citation>
    <scope>NUCLEOTIDE SEQUENCE [LARGE SCALE GENOMIC DNA]</scope>
    <source>
        <strain evidence="2">HR-U</strain>
    </source>
</reference>
<protein>
    <submittedName>
        <fullName evidence="1">Uncharacterized protein</fullName>
    </submittedName>
</protein>
<dbReference type="AlphaFoldDB" id="A0A2S7IR00"/>
<evidence type="ECO:0000313" key="2">
    <source>
        <dbReference type="Proteomes" id="UP000239590"/>
    </source>
</evidence>
<dbReference type="RefSeq" id="WP_104712105.1">
    <property type="nucleotide sequence ID" value="NZ_PTRA01000001.1"/>
</dbReference>